<accession>A0A285PVL7</accession>
<dbReference type="RefSeq" id="WP_096241061.1">
    <property type="nucleotide sequence ID" value="NZ_LT907978.1"/>
</dbReference>
<organism evidence="1 2">
    <name type="scientific">Anaerobutyricum hallii</name>
    <dbReference type="NCBI Taxonomy" id="39488"/>
    <lineage>
        <taxon>Bacteria</taxon>
        <taxon>Bacillati</taxon>
        <taxon>Bacillota</taxon>
        <taxon>Clostridia</taxon>
        <taxon>Lachnospirales</taxon>
        <taxon>Lachnospiraceae</taxon>
        <taxon>Anaerobutyricum</taxon>
    </lineage>
</organism>
<proteinExistence type="predicted"/>
<sequence>MLEKNKADSRKYFIFKIRDLVHNSFHTLEEKRTESLLQYMGICISTYDELRASLDPTKLKRSYEGLLEGLDYQMQIHPFHKLDLYQNDFSHLHQLINLANEARDKELHNIHRSIVALKKKLEAENLINCYIQCLLTETTFKGMDYLMEALISDLLYAGHSMSHILDFFKRQQQEFLEHNDAEKTIQNLNEFDRKPIPFSIHICFKISSQTQKELALNLIKQQFEIHTNQELGIPHINNDTLIASKEYLALDEFKAIDLAQKEFQSVTELFDMWQSTTNCIRDDLWYYWKEDTVFHKISLNSIDPIKMLNHIDANYKKQLERFLQLRNDLGSNNIRTLERILYTLNSAKSLTTQNRFLNFWSSLEYILYSFPRFTIIEKARVVVPEVFGLFYLKNKLNIFWARLTYCMSNKKDYAEKYPTLQNFIMNCQVTEKDYSTPKVIAYLSDVNKYSAILSELSFHIVLERECREIIMLLTEPEKTSKAIQEYFDGIKHDLNYIYRLRNQLIHSTKDIDDSLEYISFRLYRYVNSVLSTILYYQEKNNLYSITDILISVDATYQDYNKKLSPDIKKKKKKSSSEIASETLSPEDIYRIVRPKYLFIE</sequence>
<keyword evidence="2" id="KW-1185">Reference proteome</keyword>
<dbReference type="EMBL" id="LT907978">
    <property type="protein sequence ID" value="SOB73252.1"/>
    <property type="molecule type" value="Genomic_DNA"/>
</dbReference>
<name>A0A285PVL7_9FIRM</name>
<evidence type="ECO:0008006" key="3">
    <source>
        <dbReference type="Google" id="ProtNLM"/>
    </source>
</evidence>
<gene>
    <name evidence="1" type="ORF">EHLA_2698</name>
</gene>
<evidence type="ECO:0000313" key="2">
    <source>
        <dbReference type="Proteomes" id="UP000217549"/>
    </source>
</evidence>
<dbReference type="GeneID" id="74988562"/>
<dbReference type="Proteomes" id="UP000217549">
    <property type="component" value="Chromosome I"/>
</dbReference>
<dbReference type="AlphaFoldDB" id="A0A285PVL7"/>
<reference evidence="2" key="1">
    <citation type="submission" date="2017-09" db="EMBL/GenBank/DDBJ databases">
        <authorList>
            <person name="Shetty A S."/>
        </authorList>
    </citation>
    <scope>NUCLEOTIDE SEQUENCE [LARGE SCALE GENOMIC DNA]</scope>
</reference>
<evidence type="ECO:0000313" key="1">
    <source>
        <dbReference type="EMBL" id="SOB73252.1"/>
    </source>
</evidence>
<dbReference type="KEGG" id="ehl:EHLA_2698"/>
<protein>
    <recommendedName>
        <fullName evidence="3">Apea-like HEPN domain-containing protein</fullName>
    </recommendedName>
</protein>